<comment type="caution">
    <text evidence="2">The sequence shown here is derived from an EMBL/GenBank/DDBJ whole genome shotgun (WGS) entry which is preliminary data.</text>
</comment>
<evidence type="ECO:0000259" key="1">
    <source>
        <dbReference type="Pfam" id="PF13391"/>
    </source>
</evidence>
<dbReference type="RefSeq" id="XP_028481630.1">
    <property type="nucleotide sequence ID" value="XM_028631550.1"/>
</dbReference>
<keyword evidence="3" id="KW-1185">Reference proteome</keyword>
<protein>
    <recommendedName>
        <fullName evidence="1">HNH nuclease domain-containing protein</fullName>
    </recommendedName>
</protein>
<reference evidence="2 3" key="1">
    <citation type="journal article" date="2018" name="Front. Microbiol.">
        <title>Genomic and genetic insights into a cosmopolitan fungus, Paecilomyces variotii (Eurotiales).</title>
        <authorList>
            <person name="Urquhart A.S."/>
            <person name="Mondo S.J."/>
            <person name="Makela M.R."/>
            <person name="Hane J.K."/>
            <person name="Wiebenga A."/>
            <person name="He G."/>
            <person name="Mihaltcheva S."/>
            <person name="Pangilinan J."/>
            <person name="Lipzen A."/>
            <person name="Barry K."/>
            <person name="de Vries R.P."/>
            <person name="Grigoriev I.V."/>
            <person name="Idnurm A."/>
        </authorList>
    </citation>
    <scope>NUCLEOTIDE SEQUENCE [LARGE SCALE GENOMIC DNA]</scope>
    <source>
        <strain evidence="2 3">CBS 101075</strain>
    </source>
</reference>
<gene>
    <name evidence="2" type="ORF">C8Q69DRAFT_480863</name>
</gene>
<sequence length="342" mass="38239">MTTSPEETPEEMVASFFSESSGTLSSVPSDFVEEDAEAIINSYQPLKRNDPTKRVLSSFLQFLPPNGKRVLAEAITTFDNETLRVLSSHLVTCILLPMKARAPTPTITPSPFPDNDETVQEVAEFMDRSPSRDVQKWLKKRCLRRDNDRCMVTGVIEDESSAAQGAPPSVYTGPTELSHIIPLSIGSWKDKKTDHKVAQIWATLRKVFPSISMEPADVNNDDNLMTLFELVHTDFGKFTLALEPTEAPHEYKILRFKKQSTALNIFLPPPNSRGDRIVRFQKYADDVDLPSPVLLETHAALAKILHASGMAEYIEKILDEREGIRCLSSDGTTDIGRLLFAF</sequence>
<evidence type="ECO:0000313" key="2">
    <source>
        <dbReference type="EMBL" id="RWQ91985.1"/>
    </source>
</evidence>
<organism evidence="2 3">
    <name type="scientific">Byssochlamys spectabilis</name>
    <name type="common">Paecilomyces variotii</name>
    <dbReference type="NCBI Taxonomy" id="264951"/>
    <lineage>
        <taxon>Eukaryota</taxon>
        <taxon>Fungi</taxon>
        <taxon>Dikarya</taxon>
        <taxon>Ascomycota</taxon>
        <taxon>Pezizomycotina</taxon>
        <taxon>Eurotiomycetes</taxon>
        <taxon>Eurotiomycetidae</taxon>
        <taxon>Eurotiales</taxon>
        <taxon>Thermoascaceae</taxon>
        <taxon>Paecilomyces</taxon>
    </lineage>
</organism>
<dbReference type="AlphaFoldDB" id="A0A443HJN0"/>
<dbReference type="VEuPathDB" id="FungiDB:C8Q69DRAFT_480863"/>
<dbReference type="Pfam" id="PF13391">
    <property type="entry name" value="HNH_2"/>
    <property type="match status" value="1"/>
</dbReference>
<feature type="domain" description="HNH nuclease" evidence="1">
    <location>
        <begin position="150"/>
        <end position="242"/>
    </location>
</feature>
<evidence type="ECO:0000313" key="3">
    <source>
        <dbReference type="Proteomes" id="UP000283841"/>
    </source>
</evidence>
<dbReference type="STRING" id="264951.A0A443HJN0"/>
<dbReference type="GeneID" id="39600827"/>
<accession>A0A443HJN0</accession>
<dbReference type="InterPro" id="IPR003615">
    <property type="entry name" value="HNH_nuc"/>
</dbReference>
<name>A0A443HJN0_BYSSP</name>
<dbReference type="Proteomes" id="UP000283841">
    <property type="component" value="Unassembled WGS sequence"/>
</dbReference>
<dbReference type="EMBL" id="RCNU01000015">
    <property type="protein sequence ID" value="RWQ91985.1"/>
    <property type="molecule type" value="Genomic_DNA"/>
</dbReference>
<proteinExistence type="predicted"/>